<dbReference type="CDD" id="cd06170">
    <property type="entry name" value="LuxR_C_like"/>
    <property type="match status" value="1"/>
</dbReference>
<evidence type="ECO:0000256" key="2">
    <source>
        <dbReference type="ARBA" id="ARBA00023125"/>
    </source>
</evidence>
<dbReference type="SUPFAM" id="SSF46894">
    <property type="entry name" value="C-terminal effector domain of the bipartite response regulators"/>
    <property type="match status" value="1"/>
</dbReference>
<evidence type="ECO:0000259" key="5">
    <source>
        <dbReference type="PROSITE" id="PS50110"/>
    </source>
</evidence>
<dbReference type="PANTHER" id="PTHR43214">
    <property type="entry name" value="TWO-COMPONENT RESPONSE REGULATOR"/>
    <property type="match status" value="1"/>
</dbReference>
<feature type="modified residue" description="4-aspartylphosphate" evidence="3">
    <location>
        <position position="57"/>
    </location>
</feature>
<dbReference type="InterPro" id="IPR001789">
    <property type="entry name" value="Sig_transdc_resp-reg_receiver"/>
</dbReference>
<dbReference type="Pfam" id="PF00196">
    <property type="entry name" value="GerE"/>
    <property type="match status" value="1"/>
</dbReference>
<feature type="domain" description="Response regulatory" evidence="5">
    <location>
        <begin position="6"/>
        <end position="122"/>
    </location>
</feature>
<dbReference type="InterPro" id="IPR058245">
    <property type="entry name" value="NreC/VraR/RcsB-like_REC"/>
</dbReference>
<dbReference type="InterPro" id="IPR016032">
    <property type="entry name" value="Sig_transdc_resp-reg_C-effctor"/>
</dbReference>
<dbReference type="Pfam" id="PF00072">
    <property type="entry name" value="Response_reg"/>
    <property type="match status" value="1"/>
</dbReference>
<name>A0A931G335_9ACTN</name>
<dbReference type="Gene3D" id="3.40.50.2300">
    <property type="match status" value="1"/>
</dbReference>
<evidence type="ECO:0000256" key="3">
    <source>
        <dbReference type="PROSITE-ProRule" id="PRU00169"/>
    </source>
</evidence>
<dbReference type="Proteomes" id="UP000598146">
    <property type="component" value="Unassembled WGS sequence"/>
</dbReference>
<dbReference type="InterPro" id="IPR039420">
    <property type="entry name" value="WalR-like"/>
</dbReference>
<dbReference type="GO" id="GO:0000160">
    <property type="term" value="P:phosphorelay signal transduction system"/>
    <property type="evidence" value="ECO:0007669"/>
    <property type="project" value="InterPro"/>
</dbReference>
<protein>
    <submittedName>
        <fullName evidence="6">Response regulator transcription factor</fullName>
    </submittedName>
</protein>
<dbReference type="GO" id="GO:0003677">
    <property type="term" value="F:DNA binding"/>
    <property type="evidence" value="ECO:0007669"/>
    <property type="project" value="UniProtKB-KW"/>
</dbReference>
<evidence type="ECO:0000256" key="1">
    <source>
        <dbReference type="ARBA" id="ARBA00022553"/>
    </source>
</evidence>
<dbReference type="PROSITE" id="PS50110">
    <property type="entry name" value="RESPONSE_REGULATORY"/>
    <property type="match status" value="1"/>
</dbReference>
<evidence type="ECO:0000259" key="4">
    <source>
        <dbReference type="PROSITE" id="PS50043"/>
    </source>
</evidence>
<dbReference type="EMBL" id="JADQTO010000038">
    <property type="protein sequence ID" value="MBG0568422.1"/>
    <property type="molecule type" value="Genomic_DNA"/>
</dbReference>
<keyword evidence="1 3" id="KW-0597">Phosphoprotein</keyword>
<gene>
    <name evidence="6" type="ORF">I4J89_44060</name>
</gene>
<reference evidence="6" key="1">
    <citation type="submission" date="2020-11" db="EMBL/GenBank/DDBJ databases">
        <title>Isolation and identification of active actinomycetes.</title>
        <authorList>
            <person name="Sun X."/>
        </authorList>
    </citation>
    <scope>NUCLEOTIDE SEQUENCE</scope>
    <source>
        <strain evidence="6">NEAU-A11</strain>
    </source>
</reference>
<dbReference type="PROSITE" id="PS50043">
    <property type="entry name" value="HTH_LUXR_2"/>
    <property type="match status" value="1"/>
</dbReference>
<sequence length="223" mass="24353">MTGGQRVLLVDDHPVFLRGLRAVLEEERWVASILEADTAADAVRIAREHPVTVVAMDVALPDADGIEATRRILEIRPTVNVLMLTMLDDDEIVFRALHAGAHGYARKDIQPDKLVQALSTVADGGVVLGPSIGAGVLAGVRRTTAVLPPPFDRLNDRDRLLLYRMALGDNNAQIAHRLGLAEKTIRNQISELFDKLGARDRVRAVLLVHDSGVLPYLTPDTAR</sequence>
<keyword evidence="7" id="KW-1185">Reference proteome</keyword>
<evidence type="ECO:0000313" key="7">
    <source>
        <dbReference type="Proteomes" id="UP000598146"/>
    </source>
</evidence>
<proteinExistence type="predicted"/>
<dbReference type="InterPro" id="IPR011006">
    <property type="entry name" value="CheY-like_superfamily"/>
</dbReference>
<keyword evidence="2" id="KW-0238">DNA-binding</keyword>
<dbReference type="SUPFAM" id="SSF52172">
    <property type="entry name" value="CheY-like"/>
    <property type="match status" value="1"/>
</dbReference>
<organism evidence="6 7">
    <name type="scientific">Actinoplanes aureus</name>
    <dbReference type="NCBI Taxonomy" id="2792083"/>
    <lineage>
        <taxon>Bacteria</taxon>
        <taxon>Bacillati</taxon>
        <taxon>Actinomycetota</taxon>
        <taxon>Actinomycetes</taxon>
        <taxon>Micromonosporales</taxon>
        <taxon>Micromonosporaceae</taxon>
        <taxon>Actinoplanes</taxon>
    </lineage>
</organism>
<dbReference type="PRINTS" id="PR00038">
    <property type="entry name" value="HTHLUXR"/>
</dbReference>
<evidence type="ECO:0000313" key="6">
    <source>
        <dbReference type="EMBL" id="MBG0568422.1"/>
    </source>
</evidence>
<dbReference type="InterPro" id="IPR000792">
    <property type="entry name" value="Tscrpt_reg_LuxR_C"/>
</dbReference>
<feature type="domain" description="HTH luxR-type" evidence="4">
    <location>
        <begin position="147"/>
        <end position="212"/>
    </location>
</feature>
<comment type="caution">
    <text evidence="6">The sequence shown here is derived from an EMBL/GenBank/DDBJ whole genome shotgun (WGS) entry which is preliminary data.</text>
</comment>
<dbReference type="SMART" id="SM00448">
    <property type="entry name" value="REC"/>
    <property type="match status" value="1"/>
</dbReference>
<dbReference type="AlphaFoldDB" id="A0A931G335"/>
<accession>A0A931G335</accession>
<dbReference type="SMART" id="SM00421">
    <property type="entry name" value="HTH_LUXR"/>
    <property type="match status" value="1"/>
</dbReference>
<dbReference type="CDD" id="cd17535">
    <property type="entry name" value="REC_NarL-like"/>
    <property type="match status" value="1"/>
</dbReference>
<dbReference type="GO" id="GO:0006355">
    <property type="term" value="P:regulation of DNA-templated transcription"/>
    <property type="evidence" value="ECO:0007669"/>
    <property type="project" value="InterPro"/>
</dbReference>